<dbReference type="Ensembl" id="ENSPMRT00000019856.1">
    <property type="protein sequence ID" value="ENSPMRP00000018690.1"/>
    <property type="gene ID" value="ENSPMRG00000012260.1"/>
</dbReference>
<dbReference type="Proteomes" id="UP000472272">
    <property type="component" value="Chromosome 6"/>
</dbReference>
<proteinExistence type="predicted"/>
<keyword evidence="2" id="KW-1185">Reference proteome</keyword>
<evidence type="ECO:0000313" key="1">
    <source>
        <dbReference type="Ensembl" id="ENSPMRP00000018690.1"/>
    </source>
</evidence>
<organism evidence="1 2">
    <name type="scientific">Podarcis muralis</name>
    <name type="common">Wall lizard</name>
    <name type="synonym">Lacerta muralis</name>
    <dbReference type="NCBI Taxonomy" id="64176"/>
    <lineage>
        <taxon>Eukaryota</taxon>
        <taxon>Metazoa</taxon>
        <taxon>Chordata</taxon>
        <taxon>Craniata</taxon>
        <taxon>Vertebrata</taxon>
        <taxon>Euteleostomi</taxon>
        <taxon>Lepidosauria</taxon>
        <taxon>Squamata</taxon>
        <taxon>Bifurcata</taxon>
        <taxon>Unidentata</taxon>
        <taxon>Episquamata</taxon>
        <taxon>Laterata</taxon>
        <taxon>Lacertibaenia</taxon>
        <taxon>Lacertidae</taxon>
        <taxon>Podarcis</taxon>
    </lineage>
</organism>
<dbReference type="GeneTree" id="ENSGT00940000157493"/>
<evidence type="ECO:0000313" key="2">
    <source>
        <dbReference type="Proteomes" id="UP000472272"/>
    </source>
</evidence>
<dbReference type="AlphaFoldDB" id="A0A670J3A5"/>
<accession>A0A670J3A5</accession>
<sequence>MGLFPSLAASILFKSNNVLAFQLPAVATSLCLMIGAAQVGGKTPSSGMHLLKRKEIYKRGGSSCLSAALRVSSPLITVFSHQAYNCNNTYVDGQLYHTPFGDSTGSLHSTVRSGKSQHSYIPFVLREESGLNNSQVHIGPPDPSSLFLEAKDPSNGKEKRTGQILSKTAELYESVFKNSL</sequence>
<name>A0A670J3A5_PODMU</name>
<protein>
    <submittedName>
        <fullName evidence="1">Uncharacterized protein</fullName>
    </submittedName>
</protein>
<reference evidence="1 2" key="1">
    <citation type="journal article" date="2019" name="Proc. Natl. Acad. Sci. U.S.A.">
        <title>Regulatory changes in pterin and carotenoid genes underlie balanced color polymorphisms in the wall lizard.</title>
        <authorList>
            <person name="Andrade P."/>
            <person name="Pinho C."/>
            <person name="Perez I de Lanuza G."/>
            <person name="Afonso S."/>
            <person name="Brejcha J."/>
            <person name="Rubin C.J."/>
            <person name="Wallerman O."/>
            <person name="Pereira P."/>
            <person name="Sabatino S.J."/>
            <person name="Bellati A."/>
            <person name="Pellitteri-Rosa D."/>
            <person name="Bosakova Z."/>
            <person name="Bunikis I."/>
            <person name="Carretero M.A."/>
            <person name="Feiner N."/>
            <person name="Marsik P."/>
            <person name="Pauperio F."/>
            <person name="Salvi D."/>
            <person name="Soler L."/>
            <person name="While G.M."/>
            <person name="Uller T."/>
            <person name="Font E."/>
            <person name="Andersson L."/>
            <person name="Carneiro M."/>
        </authorList>
    </citation>
    <scope>NUCLEOTIDE SEQUENCE</scope>
</reference>
<reference evidence="1" key="2">
    <citation type="submission" date="2025-08" db="UniProtKB">
        <authorList>
            <consortium name="Ensembl"/>
        </authorList>
    </citation>
    <scope>IDENTIFICATION</scope>
</reference>
<reference evidence="1" key="3">
    <citation type="submission" date="2025-09" db="UniProtKB">
        <authorList>
            <consortium name="Ensembl"/>
        </authorList>
    </citation>
    <scope>IDENTIFICATION</scope>
</reference>